<feature type="transmembrane region" description="Helical" evidence="12">
    <location>
        <begin position="140"/>
        <end position="159"/>
    </location>
</feature>
<keyword evidence="6 12" id="KW-1133">Transmembrane helix</keyword>
<dbReference type="InterPro" id="IPR000462">
    <property type="entry name" value="CDP-OH_P_trans"/>
</dbReference>
<sequence length="248" mass="27760">MKLFTIPNIMTLGNLLCGCLGIVFVFEGNLLWASYLIFIAGVLDFLDGFVARLLKQHSEIGKQLDSLADMVTFGVLPSFILAKLIQISTTQNTVLSDLIPSNLLSQTHLPTLAYVAFILALFSCLRLAKFNIDTRQSDSFIGVPTPANAFVVASFPLILEFNPEYKFLILNSTFLIAYTLIMSYLLISEIPLFALKFKSFAWKSNQIKYIFLILSVILLVSLKFLAIPLIIFLYIILSVINNFLPKNS</sequence>
<keyword evidence="5 12" id="KW-0812">Transmembrane</keyword>
<dbReference type="Pfam" id="PF01066">
    <property type="entry name" value="CDP-OH_P_transf"/>
    <property type="match status" value="1"/>
</dbReference>
<dbReference type="PANTHER" id="PTHR14269">
    <property type="entry name" value="CDP-DIACYLGLYCEROL--GLYCEROL-3-PHOSPHATE 3-PHOSPHATIDYLTRANSFERASE-RELATED"/>
    <property type="match status" value="1"/>
</dbReference>
<gene>
    <name evidence="13" type="primary">pssA</name>
    <name evidence="13" type="ORF">GCM10011514_43850</name>
</gene>
<dbReference type="Gene3D" id="1.20.120.1760">
    <property type="match status" value="1"/>
</dbReference>
<evidence type="ECO:0000256" key="1">
    <source>
        <dbReference type="ARBA" id="ARBA00004141"/>
    </source>
</evidence>
<evidence type="ECO:0000256" key="2">
    <source>
        <dbReference type="ARBA" id="ARBA00010441"/>
    </source>
</evidence>
<feature type="transmembrane region" description="Helical" evidence="12">
    <location>
        <begin position="165"/>
        <end position="188"/>
    </location>
</feature>
<evidence type="ECO:0000256" key="8">
    <source>
        <dbReference type="ARBA" id="ARBA00023136"/>
    </source>
</evidence>
<dbReference type="PROSITE" id="PS00379">
    <property type="entry name" value="CDP_ALCOHOL_P_TRANSF"/>
    <property type="match status" value="1"/>
</dbReference>
<dbReference type="EMBL" id="BMKK01000011">
    <property type="protein sequence ID" value="GGD75071.1"/>
    <property type="molecule type" value="Genomic_DNA"/>
</dbReference>
<keyword evidence="3" id="KW-0444">Lipid biosynthesis</keyword>
<feature type="transmembrane region" description="Helical" evidence="12">
    <location>
        <begin position="66"/>
        <end position="87"/>
    </location>
</feature>
<dbReference type="RefSeq" id="WP_188769452.1">
    <property type="nucleotide sequence ID" value="NZ_BMKK01000011.1"/>
</dbReference>
<feature type="transmembrane region" description="Helical" evidence="12">
    <location>
        <begin position="7"/>
        <end position="26"/>
    </location>
</feature>
<keyword evidence="14" id="KW-1185">Reference proteome</keyword>
<keyword evidence="9" id="KW-0594">Phospholipid biosynthesis</keyword>
<protein>
    <submittedName>
        <fullName evidence="13">Phosphatidylserine synthase</fullName>
    </submittedName>
</protein>
<dbReference type="InterPro" id="IPR050324">
    <property type="entry name" value="CDP-alcohol_PTase-I"/>
</dbReference>
<feature type="transmembrane region" description="Helical" evidence="12">
    <location>
        <begin position="107"/>
        <end position="128"/>
    </location>
</feature>
<dbReference type="PROSITE" id="PS51257">
    <property type="entry name" value="PROKAR_LIPOPROTEIN"/>
    <property type="match status" value="1"/>
</dbReference>
<organism evidence="13 14">
    <name type="scientific">Emticicia aquatilis</name>
    <dbReference type="NCBI Taxonomy" id="1537369"/>
    <lineage>
        <taxon>Bacteria</taxon>
        <taxon>Pseudomonadati</taxon>
        <taxon>Bacteroidota</taxon>
        <taxon>Cytophagia</taxon>
        <taxon>Cytophagales</taxon>
        <taxon>Leadbetterellaceae</taxon>
        <taxon>Emticicia</taxon>
    </lineage>
</organism>
<evidence type="ECO:0000256" key="6">
    <source>
        <dbReference type="ARBA" id="ARBA00022989"/>
    </source>
</evidence>
<evidence type="ECO:0000256" key="9">
    <source>
        <dbReference type="ARBA" id="ARBA00023209"/>
    </source>
</evidence>
<dbReference type="GO" id="GO:0008654">
    <property type="term" value="P:phospholipid biosynthetic process"/>
    <property type="evidence" value="ECO:0007669"/>
    <property type="project" value="UniProtKB-KW"/>
</dbReference>
<reference evidence="13" key="1">
    <citation type="journal article" date="2014" name="Int. J. Syst. Evol. Microbiol.">
        <title>Complete genome sequence of Corynebacterium casei LMG S-19264T (=DSM 44701T), isolated from a smear-ripened cheese.</title>
        <authorList>
            <consortium name="US DOE Joint Genome Institute (JGI-PGF)"/>
            <person name="Walter F."/>
            <person name="Albersmeier A."/>
            <person name="Kalinowski J."/>
            <person name="Ruckert C."/>
        </authorList>
    </citation>
    <scope>NUCLEOTIDE SEQUENCE</scope>
    <source>
        <strain evidence="13">CGMCC 1.15958</strain>
    </source>
</reference>
<dbReference type="InterPro" id="IPR043130">
    <property type="entry name" value="CDP-OH_PTrfase_TM_dom"/>
</dbReference>
<evidence type="ECO:0000256" key="12">
    <source>
        <dbReference type="SAM" id="Phobius"/>
    </source>
</evidence>
<evidence type="ECO:0000256" key="4">
    <source>
        <dbReference type="ARBA" id="ARBA00022679"/>
    </source>
</evidence>
<evidence type="ECO:0000313" key="13">
    <source>
        <dbReference type="EMBL" id="GGD75071.1"/>
    </source>
</evidence>
<keyword evidence="8 12" id="KW-0472">Membrane</keyword>
<comment type="subcellular location">
    <subcellularLocation>
        <location evidence="1">Membrane</location>
        <topology evidence="1">Multi-pass membrane protein</topology>
    </subcellularLocation>
</comment>
<keyword evidence="10" id="KW-1208">Phospholipid metabolism</keyword>
<comment type="caution">
    <text evidence="13">The sequence shown here is derived from an EMBL/GenBank/DDBJ whole genome shotgun (WGS) entry which is preliminary data.</text>
</comment>
<reference evidence="13" key="2">
    <citation type="submission" date="2020-09" db="EMBL/GenBank/DDBJ databases">
        <authorList>
            <person name="Sun Q."/>
            <person name="Zhou Y."/>
        </authorList>
    </citation>
    <scope>NUCLEOTIDE SEQUENCE</scope>
    <source>
        <strain evidence="13">CGMCC 1.15958</strain>
    </source>
</reference>
<evidence type="ECO:0000256" key="5">
    <source>
        <dbReference type="ARBA" id="ARBA00022692"/>
    </source>
</evidence>
<feature type="transmembrane region" description="Helical" evidence="12">
    <location>
        <begin position="32"/>
        <end position="54"/>
    </location>
</feature>
<dbReference type="InterPro" id="IPR048254">
    <property type="entry name" value="CDP_ALCOHOL_P_TRANSF_CS"/>
</dbReference>
<accession>A0A917DWR8</accession>
<evidence type="ECO:0000256" key="3">
    <source>
        <dbReference type="ARBA" id="ARBA00022516"/>
    </source>
</evidence>
<evidence type="ECO:0000256" key="11">
    <source>
        <dbReference type="RuleBase" id="RU003750"/>
    </source>
</evidence>
<keyword evidence="7" id="KW-0443">Lipid metabolism</keyword>
<dbReference type="PANTHER" id="PTHR14269:SF61">
    <property type="entry name" value="CDP-DIACYLGLYCEROL--SERINE O-PHOSPHATIDYLTRANSFERASE"/>
    <property type="match status" value="1"/>
</dbReference>
<feature type="transmembrane region" description="Helical" evidence="12">
    <location>
        <begin position="209"/>
        <end position="237"/>
    </location>
</feature>
<comment type="similarity">
    <text evidence="2 11">Belongs to the CDP-alcohol phosphatidyltransferase class-I family.</text>
</comment>
<dbReference type="Proteomes" id="UP000609064">
    <property type="component" value="Unassembled WGS sequence"/>
</dbReference>
<dbReference type="GO" id="GO:0016780">
    <property type="term" value="F:phosphotransferase activity, for other substituted phosphate groups"/>
    <property type="evidence" value="ECO:0007669"/>
    <property type="project" value="InterPro"/>
</dbReference>
<evidence type="ECO:0000256" key="10">
    <source>
        <dbReference type="ARBA" id="ARBA00023264"/>
    </source>
</evidence>
<dbReference type="GO" id="GO:0016020">
    <property type="term" value="C:membrane"/>
    <property type="evidence" value="ECO:0007669"/>
    <property type="project" value="UniProtKB-SubCell"/>
</dbReference>
<evidence type="ECO:0000313" key="14">
    <source>
        <dbReference type="Proteomes" id="UP000609064"/>
    </source>
</evidence>
<name>A0A917DWR8_9BACT</name>
<proteinExistence type="inferred from homology"/>
<dbReference type="AlphaFoldDB" id="A0A917DWR8"/>
<keyword evidence="4 11" id="KW-0808">Transferase</keyword>
<evidence type="ECO:0000256" key="7">
    <source>
        <dbReference type="ARBA" id="ARBA00023098"/>
    </source>
</evidence>